<dbReference type="PROSITE" id="PS51718">
    <property type="entry name" value="G_DYNAMIN_2"/>
    <property type="match status" value="1"/>
</dbReference>
<evidence type="ECO:0000313" key="9">
    <source>
        <dbReference type="Proteomes" id="UP000011663"/>
    </source>
</evidence>
<evidence type="ECO:0000256" key="3">
    <source>
        <dbReference type="ARBA" id="ARBA00022801"/>
    </source>
</evidence>
<dbReference type="PANTHER" id="PTHR10465:SF0">
    <property type="entry name" value="SARCALUMENIN"/>
    <property type="match status" value="1"/>
</dbReference>
<evidence type="ECO:0000256" key="4">
    <source>
        <dbReference type="ARBA" id="ARBA00023054"/>
    </source>
</evidence>
<dbReference type="AlphaFoldDB" id="A0A2U4FFH4"/>
<evidence type="ECO:0000313" key="8">
    <source>
        <dbReference type="EMBL" id="EKV58324.1"/>
    </source>
</evidence>
<evidence type="ECO:0000256" key="2">
    <source>
        <dbReference type="ARBA" id="ARBA00022741"/>
    </source>
</evidence>
<dbReference type="OrthoDB" id="1415619at2"/>
<keyword evidence="5" id="KW-0342">GTP-binding</keyword>
<dbReference type="InterPro" id="IPR045063">
    <property type="entry name" value="Dynamin_N"/>
</dbReference>
<reference evidence="8 9" key="1">
    <citation type="submission" date="2012-07" db="EMBL/GenBank/DDBJ databases">
        <title>Genome sequence of Brachyspira sp. 30446, isolated from a pig with mucohaemorrhagic colitis.</title>
        <authorList>
            <person name="Rubin J.E."/>
            <person name="Fernando C."/>
            <person name="Harding J.C.S."/>
            <person name="Hill J.E."/>
        </authorList>
    </citation>
    <scope>NUCLEOTIDE SEQUENCE [LARGE SCALE GENOMIC DNA]</scope>
    <source>
        <strain evidence="8 9">30446</strain>
    </source>
</reference>
<dbReference type="GO" id="GO:0016020">
    <property type="term" value="C:membrane"/>
    <property type="evidence" value="ECO:0007669"/>
    <property type="project" value="UniProtKB-SubCell"/>
</dbReference>
<keyword evidence="6" id="KW-0472">Membrane</keyword>
<dbReference type="GO" id="GO:0003924">
    <property type="term" value="F:GTPase activity"/>
    <property type="evidence" value="ECO:0007669"/>
    <property type="project" value="InterPro"/>
</dbReference>
<dbReference type="GO" id="GO:0005525">
    <property type="term" value="F:GTP binding"/>
    <property type="evidence" value="ECO:0007669"/>
    <property type="project" value="UniProtKB-KW"/>
</dbReference>
<accession>A0A2U4FFH4</accession>
<evidence type="ECO:0000256" key="1">
    <source>
        <dbReference type="ARBA" id="ARBA00004370"/>
    </source>
</evidence>
<evidence type="ECO:0000256" key="6">
    <source>
        <dbReference type="ARBA" id="ARBA00023136"/>
    </source>
</evidence>
<name>A0A2U4FFH4_9SPIR</name>
<dbReference type="Proteomes" id="UP000011663">
    <property type="component" value="Unassembled WGS sequence"/>
</dbReference>
<keyword evidence="2" id="KW-0547">Nucleotide-binding</keyword>
<dbReference type="InterPro" id="IPR027094">
    <property type="entry name" value="Mitofusin_fam"/>
</dbReference>
<dbReference type="GeneID" id="66486682"/>
<feature type="domain" description="Dynamin-type G" evidence="7">
    <location>
        <begin position="134"/>
        <end position="394"/>
    </location>
</feature>
<dbReference type="EMBL" id="ALNZ01000006">
    <property type="protein sequence ID" value="EKV58324.1"/>
    <property type="molecule type" value="Genomic_DNA"/>
</dbReference>
<dbReference type="Pfam" id="PF00350">
    <property type="entry name" value="Dynamin_N"/>
    <property type="match status" value="1"/>
</dbReference>
<organism evidence="8 9">
    <name type="scientific">Brachyspira hampsonii 30446</name>
    <dbReference type="NCBI Taxonomy" id="1289135"/>
    <lineage>
        <taxon>Bacteria</taxon>
        <taxon>Pseudomonadati</taxon>
        <taxon>Spirochaetota</taxon>
        <taxon>Spirochaetia</taxon>
        <taxon>Brachyspirales</taxon>
        <taxon>Brachyspiraceae</taxon>
        <taxon>Brachyspira</taxon>
    </lineage>
</organism>
<dbReference type="InterPro" id="IPR027417">
    <property type="entry name" value="P-loop_NTPase"/>
</dbReference>
<comment type="subcellular location">
    <subcellularLocation>
        <location evidence="1">Membrane</location>
    </subcellularLocation>
</comment>
<dbReference type="PANTHER" id="PTHR10465">
    <property type="entry name" value="TRANSMEMBRANE GTPASE FZO1"/>
    <property type="match status" value="1"/>
</dbReference>
<proteinExistence type="predicted"/>
<evidence type="ECO:0000256" key="5">
    <source>
        <dbReference type="ARBA" id="ARBA00023134"/>
    </source>
</evidence>
<keyword evidence="4" id="KW-0175">Coiled coil</keyword>
<keyword evidence="3" id="KW-0378">Hydrolase</keyword>
<dbReference type="RefSeq" id="WP_008721401.1">
    <property type="nucleotide sequence ID" value="NZ_JH994110.1"/>
</dbReference>
<gene>
    <name evidence="8" type="ORF">A966_01030</name>
</gene>
<dbReference type="InterPro" id="IPR030381">
    <property type="entry name" value="G_DYNAMIN_dom"/>
</dbReference>
<dbReference type="SUPFAM" id="SSF52540">
    <property type="entry name" value="P-loop containing nucleoside triphosphate hydrolases"/>
    <property type="match status" value="1"/>
</dbReference>
<evidence type="ECO:0000259" key="7">
    <source>
        <dbReference type="PROSITE" id="PS51718"/>
    </source>
</evidence>
<comment type="caution">
    <text evidence="8">The sequence shown here is derived from an EMBL/GenBank/DDBJ whole genome shotgun (WGS) entry which is preliminary data.</text>
</comment>
<dbReference type="STRING" id="1289135.A966_01030"/>
<protein>
    <recommendedName>
        <fullName evidence="7">Dynamin-type G domain-containing protein</fullName>
    </recommendedName>
</protein>
<sequence length="536" mass="62097">MKEIYFEYNPFTLEFIVKENGEKFDPESKIYEYINNKKRLQFWLDQLIAILYEEINDNFNLTFKGTILDYEDLLLEVNNFNKVNNTNINLVHEQVRSVGNRLKELKYLFSYMIDTTPFEELKEEKIIEQFNEDIGKEFELAVVATMSSGKSTLLNAFLGRELMPSKNLACTATIVRIRDVDGMEGASVICRDADENIIIDEVSNVTVNDMSEFNDNEKVSYIDIKTDIPFVSSHNFDVVLIDTPGPNNSRDERHKEKTYKVINEADPLVLYVLNATQLSTNDDNLLLSSVLRAMEKAGKQAKDRFLFVVNKLDNFDPSEGESVERVLIDVKDYLRSHGIVNPNIYLVSARTALAARLIKNNYKPTSRQERYLYEFKESCEEFDELHLSKYASLSKSGHDKINVMLKNAEDELDILLVHSGVPAVEIAINDYLEKYIMVDKIRKGVNTLIGYIKERNIENNIAASLLENEIKLKEFNRRISDEVKLVDKYDDIYEKLNVLRGIIRNAESIENRIKEIKINKIWLDDFINKVIHIIEL</sequence>
<dbReference type="GO" id="GO:0008053">
    <property type="term" value="P:mitochondrial fusion"/>
    <property type="evidence" value="ECO:0007669"/>
    <property type="project" value="TreeGrafter"/>
</dbReference>
<dbReference type="Gene3D" id="3.40.50.300">
    <property type="entry name" value="P-loop containing nucleotide triphosphate hydrolases"/>
    <property type="match status" value="1"/>
</dbReference>